<evidence type="ECO:0000313" key="1">
    <source>
        <dbReference type="Proteomes" id="UP000887579"/>
    </source>
</evidence>
<sequence>MVTFYFRNNFVKILYFTEKVENLSPDIFEISDDDEVTVIEDIPPKTAEPVPKEREILSQNYQTPPPRRPRFRSASATYSASSFAKSDKASLNLKADKENINSSPDIFDVSDDDEDDEEITVLKVVPSKTAQLKPDLTSRNYRTPSPRRHRLRSASPTYSPLSPELAAKFQAAL</sequence>
<evidence type="ECO:0000313" key="2">
    <source>
        <dbReference type="WBParaSite" id="ES5_v2.g28597.t1"/>
    </source>
</evidence>
<dbReference type="Proteomes" id="UP000887579">
    <property type="component" value="Unplaced"/>
</dbReference>
<reference evidence="2" key="1">
    <citation type="submission" date="2022-11" db="UniProtKB">
        <authorList>
            <consortium name="WormBaseParasite"/>
        </authorList>
    </citation>
    <scope>IDENTIFICATION</scope>
</reference>
<dbReference type="WBParaSite" id="ES5_v2.g28597.t1">
    <property type="protein sequence ID" value="ES5_v2.g28597.t1"/>
    <property type="gene ID" value="ES5_v2.g28597"/>
</dbReference>
<protein>
    <submittedName>
        <fullName evidence="2">Uncharacterized protein</fullName>
    </submittedName>
</protein>
<accession>A0AC34GFY5</accession>
<proteinExistence type="predicted"/>
<name>A0AC34GFY5_9BILA</name>
<organism evidence="1 2">
    <name type="scientific">Panagrolaimus sp. ES5</name>
    <dbReference type="NCBI Taxonomy" id="591445"/>
    <lineage>
        <taxon>Eukaryota</taxon>
        <taxon>Metazoa</taxon>
        <taxon>Ecdysozoa</taxon>
        <taxon>Nematoda</taxon>
        <taxon>Chromadorea</taxon>
        <taxon>Rhabditida</taxon>
        <taxon>Tylenchina</taxon>
        <taxon>Panagrolaimomorpha</taxon>
        <taxon>Panagrolaimoidea</taxon>
        <taxon>Panagrolaimidae</taxon>
        <taxon>Panagrolaimus</taxon>
    </lineage>
</organism>